<name>A0ABQ3TXJ7_STRHY</name>
<gene>
    <name evidence="2" type="ORF">TPA0910_25090</name>
</gene>
<organism evidence="2 3">
    <name type="scientific">Streptomyces hygroscopicus</name>
    <dbReference type="NCBI Taxonomy" id="1912"/>
    <lineage>
        <taxon>Bacteria</taxon>
        <taxon>Bacillati</taxon>
        <taxon>Actinomycetota</taxon>
        <taxon>Actinomycetes</taxon>
        <taxon>Kitasatosporales</taxon>
        <taxon>Streptomycetaceae</taxon>
        <taxon>Streptomyces</taxon>
        <taxon>Streptomyces violaceusniger group</taxon>
    </lineage>
</organism>
<evidence type="ECO:0000256" key="1">
    <source>
        <dbReference type="SAM" id="MobiDB-lite"/>
    </source>
</evidence>
<keyword evidence="3" id="KW-1185">Reference proteome</keyword>
<reference evidence="2" key="1">
    <citation type="submission" date="2024-05" db="EMBL/GenBank/DDBJ databases">
        <title>Whole genome shotgun sequence of Streptomyces hygroscopicus NBRC 113678.</title>
        <authorList>
            <person name="Komaki H."/>
            <person name="Tamura T."/>
        </authorList>
    </citation>
    <scope>NUCLEOTIDE SEQUENCE</scope>
    <source>
        <strain evidence="2">N11-34</strain>
    </source>
</reference>
<sequence length="141" mass="15233">MVGKDLAQIGLGHREETHPAVEPAGEGLAFSGGRAPTGSLIAEPLPALRKCSHVSMGYQAFPPDDGRSSAGWIRLYSLRWKKAPARLRPGVRTPARRPRHRPPPGGRCRGRGSRYAAGSSPVRATRAYQRALDFGTRAWVG</sequence>
<accession>A0ABQ3TXJ7</accession>
<dbReference type="Proteomes" id="UP001054854">
    <property type="component" value="Unassembled WGS sequence"/>
</dbReference>
<evidence type="ECO:0000313" key="3">
    <source>
        <dbReference type="Proteomes" id="UP001054854"/>
    </source>
</evidence>
<protein>
    <submittedName>
        <fullName evidence="2">Uncharacterized protein</fullName>
    </submittedName>
</protein>
<dbReference type="EMBL" id="BNEK01000003">
    <property type="protein sequence ID" value="GHJ28076.1"/>
    <property type="molecule type" value="Genomic_DNA"/>
</dbReference>
<evidence type="ECO:0000313" key="2">
    <source>
        <dbReference type="EMBL" id="GHJ28076.1"/>
    </source>
</evidence>
<comment type="caution">
    <text evidence="2">The sequence shown here is derived from an EMBL/GenBank/DDBJ whole genome shotgun (WGS) entry which is preliminary data.</text>
</comment>
<feature type="compositionally biased region" description="Basic residues" evidence="1">
    <location>
        <begin position="94"/>
        <end position="112"/>
    </location>
</feature>
<proteinExistence type="predicted"/>
<feature type="region of interest" description="Disordered" evidence="1">
    <location>
        <begin position="87"/>
        <end position="120"/>
    </location>
</feature>